<feature type="compositionally biased region" description="Basic residues" evidence="1">
    <location>
        <begin position="1"/>
        <end position="12"/>
    </location>
</feature>
<dbReference type="RefSeq" id="WP_169751439.1">
    <property type="nucleotide sequence ID" value="NZ_CP059733.1"/>
</dbReference>
<evidence type="ECO:0000313" key="2">
    <source>
        <dbReference type="EMBL" id="WDE07451.1"/>
    </source>
</evidence>
<evidence type="ECO:0000313" key="3">
    <source>
        <dbReference type="Proteomes" id="UP000032352"/>
    </source>
</evidence>
<organism evidence="2 3">
    <name type="scientific">Thalassomonas viridans</name>
    <dbReference type="NCBI Taxonomy" id="137584"/>
    <lineage>
        <taxon>Bacteria</taxon>
        <taxon>Pseudomonadati</taxon>
        <taxon>Pseudomonadota</taxon>
        <taxon>Gammaproteobacteria</taxon>
        <taxon>Alteromonadales</taxon>
        <taxon>Colwelliaceae</taxon>
        <taxon>Thalassomonas</taxon>
    </lineage>
</organism>
<proteinExistence type="predicted"/>
<accession>A0AAE9Z645</accession>
<dbReference type="Proteomes" id="UP000032352">
    <property type="component" value="Chromosome"/>
</dbReference>
<reference evidence="2 3" key="2">
    <citation type="journal article" date="2022" name="Mar. Drugs">
        <title>Bioassay-Guided Fractionation Leads to the Detection of Cholic Acid Generated by the Rare Thalassomonas sp.</title>
        <authorList>
            <person name="Pheiffer F."/>
            <person name="Schneider Y.K."/>
            <person name="Hansen E.H."/>
            <person name="Andersen J.H."/>
            <person name="Isaksson J."/>
            <person name="Busche T."/>
            <person name="R C."/>
            <person name="Kalinowski J."/>
            <person name="Zyl L.V."/>
            <person name="Trindade M."/>
        </authorList>
    </citation>
    <scope>NUCLEOTIDE SEQUENCE [LARGE SCALE GENOMIC DNA]</scope>
    <source>
        <strain evidence="2 3">XOM25</strain>
    </source>
</reference>
<name>A0AAE9Z645_9GAMM</name>
<keyword evidence="3" id="KW-1185">Reference proteome</keyword>
<dbReference type="AlphaFoldDB" id="A0AAE9Z645"/>
<sequence>MKLKLNKKKLKNLSKDSKTIPAAMTPHVAGGTKGPELETIAVCDPL</sequence>
<evidence type="ECO:0000256" key="1">
    <source>
        <dbReference type="SAM" id="MobiDB-lite"/>
    </source>
</evidence>
<gene>
    <name evidence="2" type="ORF">SG34_011485</name>
</gene>
<dbReference type="EMBL" id="CP059733">
    <property type="protein sequence ID" value="WDE07451.1"/>
    <property type="molecule type" value="Genomic_DNA"/>
</dbReference>
<protein>
    <submittedName>
        <fullName evidence="2">Uncharacterized protein</fullName>
    </submittedName>
</protein>
<reference evidence="2 3" key="1">
    <citation type="journal article" date="2015" name="Genome Announc.">
        <title>Draft Genome Sequences of Marine Isolates of Thalassomonas viridans and Thalassomonas actiniarum.</title>
        <authorList>
            <person name="Olonade I."/>
            <person name="van Zyl L.J."/>
            <person name="Trindade M."/>
        </authorList>
    </citation>
    <scope>NUCLEOTIDE SEQUENCE [LARGE SCALE GENOMIC DNA]</scope>
    <source>
        <strain evidence="2 3">XOM25</strain>
    </source>
</reference>
<dbReference type="KEGG" id="tvd:SG34_011485"/>
<feature type="region of interest" description="Disordered" evidence="1">
    <location>
        <begin position="1"/>
        <end position="34"/>
    </location>
</feature>